<dbReference type="PANTHER" id="PTHR33420:SF3">
    <property type="entry name" value="FIMBRIAL SUBUNIT ELFA"/>
    <property type="match status" value="1"/>
</dbReference>
<evidence type="ECO:0000256" key="1">
    <source>
        <dbReference type="ARBA" id="ARBA00004561"/>
    </source>
</evidence>
<evidence type="ECO:0000256" key="5">
    <source>
        <dbReference type="SAM" id="SignalP"/>
    </source>
</evidence>
<comment type="subcellular location">
    <subcellularLocation>
        <location evidence="1">Fimbrium</location>
    </subcellularLocation>
</comment>
<dbReference type="SUPFAM" id="SSF49401">
    <property type="entry name" value="Bacterial adhesins"/>
    <property type="match status" value="1"/>
</dbReference>
<evidence type="ECO:0000256" key="2">
    <source>
        <dbReference type="ARBA" id="ARBA00006671"/>
    </source>
</evidence>
<dbReference type="EMBL" id="NBWC01000007">
    <property type="protein sequence ID" value="ORL66290.1"/>
    <property type="molecule type" value="Genomic_DNA"/>
</dbReference>
<dbReference type="Pfam" id="PF00419">
    <property type="entry name" value="Fimbrial"/>
    <property type="match status" value="1"/>
</dbReference>
<feature type="domain" description="Fimbrial-type adhesion" evidence="6">
    <location>
        <begin position="197"/>
        <end position="347"/>
    </location>
</feature>
<dbReference type="Proteomes" id="UP000193675">
    <property type="component" value="Unassembled WGS sequence"/>
</dbReference>
<dbReference type="Gene3D" id="2.60.40.1090">
    <property type="entry name" value="Fimbrial-type adhesion domain"/>
    <property type="match status" value="1"/>
</dbReference>
<sequence>MNRPVALLLPALLMTLGHAPLAMAARYCTLDSGQLSYEYALPDIVKVDASLRPGEAISAVRQDNLPPISGTKFTCENDDDTNPINLNVDTLTGESTVPGPGGVRVMETNVAGIGVAVQLGVPFTGGANNYFKPTDNSSVPFTGTLGNTGGNQMVLTTLLHRIQLVKIGDIAPGVHYIDTPLFRASTSIGGPFMDYRLTSRVVSNPCTVPTTSSPAVVQLQRWPKSEFKGIDHTTASTDFAIELTNCESDPKGMTRVAITLEGIDGSTPISGKPGVFTLTDDSDAEGVGIQILKGDGTPMPLETEEDMANLTKGTTRLAFKAHYYQTLPAEKIKPGSANGALKFTISYR</sequence>
<comment type="similarity">
    <text evidence="2">Belongs to the fimbrial protein family.</text>
</comment>
<evidence type="ECO:0000256" key="3">
    <source>
        <dbReference type="ARBA" id="ARBA00022729"/>
    </source>
</evidence>
<evidence type="ECO:0000313" key="8">
    <source>
        <dbReference type="Proteomes" id="UP000193675"/>
    </source>
</evidence>
<evidence type="ECO:0000259" key="6">
    <source>
        <dbReference type="Pfam" id="PF00419"/>
    </source>
</evidence>
<proteinExistence type="inferred from homology"/>
<gene>
    <name evidence="7" type="ORF">B7H17_05970</name>
</gene>
<keyword evidence="3 5" id="KW-0732">Signal</keyword>
<dbReference type="GO" id="GO:0009289">
    <property type="term" value="C:pilus"/>
    <property type="evidence" value="ECO:0007669"/>
    <property type="project" value="UniProtKB-SubCell"/>
</dbReference>
<feature type="chain" id="PRO_5011964623" description="Fimbrial-type adhesion domain-containing protein" evidence="5">
    <location>
        <begin position="25"/>
        <end position="348"/>
    </location>
</feature>
<dbReference type="InterPro" id="IPR050263">
    <property type="entry name" value="Bact_Fimbrial_Adh_Pro"/>
</dbReference>
<dbReference type="OrthoDB" id="6496051at2"/>
<dbReference type="AlphaFoldDB" id="A0A1X1A3A5"/>
<evidence type="ECO:0000313" key="7">
    <source>
        <dbReference type="EMBL" id="ORL66290.1"/>
    </source>
</evidence>
<reference evidence="7 8" key="1">
    <citation type="submission" date="2017-04" db="EMBL/GenBank/DDBJ databases">
        <title>Presence of VIM-2 positive Pseudomonas species in chickens and their surrounding environment.</title>
        <authorList>
            <person name="Zhang R."/>
        </authorList>
    </citation>
    <scope>NUCLEOTIDE SEQUENCE [LARGE SCALE GENOMIC DNA]</scope>
    <source>
        <strain evidence="7 8">DZ-C18</strain>
    </source>
</reference>
<name>A0A1X1A3A5_PSEPU</name>
<dbReference type="PANTHER" id="PTHR33420">
    <property type="entry name" value="FIMBRIAL SUBUNIT ELFA-RELATED"/>
    <property type="match status" value="1"/>
</dbReference>
<dbReference type="GO" id="GO:0043709">
    <property type="term" value="P:cell adhesion involved in single-species biofilm formation"/>
    <property type="evidence" value="ECO:0007669"/>
    <property type="project" value="TreeGrafter"/>
</dbReference>
<organism evidence="7 8">
    <name type="scientific">Pseudomonas putida</name>
    <name type="common">Arthrobacter siderocapsulatus</name>
    <dbReference type="NCBI Taxonomy" id="303"/>
    <lineage>
        <taxon>Bacteria</taxon>
        <taxon>Pseudomonadati</taxon>
        <taxon>Pseudomonadota</taxon>
        <taxon>Gammaproteobacteria</taxon>
        <taxon>Pseudomonadales</taxon>
        <taxon>Pseudomonadaceae</taxon>
        <taxon>Pseudomonas</taxon>
    </lineage>
</organism>
<dbReference type="Gene3D" id="2.60.40.3310">
    <property type="match status" value="1"/>
</dbReference>
<dbReference type="InterPro" id="IPR000259">
    <property type="entry name" value="Adhesion_dom_fimbrial"/>
</dbReference>
<protein>
    <recommendedName>
        <fullName evidence="6">Fimbrial-type adhesion domain-containing protein</fullName>
    </recommendedName>
</protein>
<comment type="caution">
    <text evidence="7">The sequence shown here is derived from an EMBL/GenBank/DDBJ whole genome shotgun (WGS) entry which is preliminary data.</text>
</comment>
<dbReference type="InterPro" id="IPR008966">
    <property type="entry name" value="Adhesion_dom_sf"/>
</dbReference>
<dbReference type="InterPro" id="IPR036937">
    <property type="entry name" value="Adhesion_dom_fimbrial_sf"/>
</dbReference>
<evidence type="ECO:0000256" key="4">
    <source>
        <dbReference type="ARBA" id="ARBA00023263"/>
    </source>
</evidence>
<dbReference type="RefSeq" id="WP_084855004.1">
    <property type="nucleotide sequence ID" value="NZ_JAOTEI010000050.1"/>
</dbReference>
<keyword evidence="4" id="KW-0281">Fimbrium</keyword>
<accession>A0A1X1A3A5</accession>
<feature type="signal peptide" evidence="5">
    <location>
        <begin position="1"/>
        <end position="24"/>
    </location>
</feature>